<dbReference type="Pfam" id="PF06821">
    <property type="entry name" value="Ser_hydrolase"/>
    <property type="match status" value="1"/>
</dbReference>
<comment type="caution">
    <text evidence="1">The sequence shown here is derived from an EMBL/GenBank/DDBJ whole genome shotgun (WGS) entry which is preliminary data.</text>
</comment>
<evidence type="ECO:0000313" key="1">
    <source>
        <dbReference type="EMBL" id="OGY67858.1"/>
    </source>
</evidence>
<gene>
    <name evidence="1" type="ORF">A3I24_02050</name>
</gene>
<dbReference type="SUPFAM" id="SSF53474">
    <property type="entry name" value="alpha/beta-Hydrolases"/>
    <property type="match status" value="1"/>
</dbReference>
<accession>A0A1G1ZT07</accession>
<protein>
    <recommendedName>
        <fullName evidence="3">Serine hydrolase family protein</fullName>
    </recommendedName>
</protein>
<evidence type="ECO:0000313" key="2">
    <source>
        <dbReference type="Proteomes" id="UP000177690"/>
    </source>
</evidence>
<sequence length="196" mass="22126">MNKKVYIIHGWDGSPNEPMLQWLKISLEEKSYEVFVPEMPEPAVPKIESWVGKLKEEVLPDKETILVGHSVGCQAVLRYLETLGEEIKIAGLVLIAPWMELNRQTIEEEGQEVIEIAKPWMETPIDFKKVKSRVGKVIAIFSDNDPFVPLNQKGLFEKELGAEIVVENGKGHFTVSDGIDRLLSALEAVIEMGLRF</sequence>
<dbReference type="PANTHER" id="PTHR15394">
    <property type="entry name" value="SERINE HYDROLASE RBBP9"/>
    <property type="match status" value="1"/>
</dbReference>
<dbReference type="Proteomes" id="UP000177690">
    <property type="component" value="Unassembled WGS sequence"/>
</dbReference>
<dbReference type="InterPro" id="IPR010662">
    <property type="entry name" value="RBBP9/YdeN"/>
</dbReference>
<organism evidence="1 2">
    <name type="scientific">Candidatus Harrisonbacteria bacterium RIFCSPLOWO2_02_FULL_41_13b</name>
    <dbReference type="NCBI Taxonomy" id="1798409"/>
    <lineage>
        <taxon>Bacteria</taxon>
        <taxon>Candidatus Harrisoniibacteriota</taxon>
    </lineage>
</organism>
<dbReference type="PANTHER" id="PTHR15394:SF3">
    <property type="entry name" value="SERINE HYDROLASE RBBP9"/>
    <property type="match status" value="1"/>
</dbReference>
<proteinExistence type="predicted"/>
<dbReference type="EMBL" id="MHJL01000014">
    <property type="protein sequence ID" value="OGY67858.1"/>
    <property type="molecule type" value="Genomic_DNA"/>
</dbReference>
<dbReference type="InterPro" id="IPR029058">
    <property type="entry name" value="AB_hydrolase_fold"/>
</dbReference>
<dbReference type="GO" id="GO:0016787">
    <property type="term" value="F:hydrolase activity"/>
    <property type="evidence" value="ECO:0007669"/>
    <property type="project" value="InterPro"/>
</dbReference>
<evidence type="ECO:0008006" key="3">
    <source>
        <dbReference type="Google" id="ProtNLM"/>
    </source>
</evidence>
<name>A0A1G1ZT07_9BACT</name>
<dbReference type="Gene3D" id="3.40.50.1820">
    <property type="entry name" value="alpha/beta hydrolase"/>
    <property type="match status" value="1"/>
</dbReference>
<reference evidence="1 2" key="1">
    <citation type="journal article" date="2016" name="Nat. Commun.">
        <title>Thousands of microbial genomes shed light on interconnected biogeochemical processes in an aquifer system.</title>
        <authorList>
            <person name="Anantharaman K."/>
            <person name="Brown C.T."/>
            <person name="Hug L.A."/>
            <person name="Sharon I."/>
            <person name="Castelle C.J."/>
            <person name="Probst A.J."/>
            <person name="Thomas B.C."/>
            <person name="Singh A."/>
            <person name="Wilkins M.J."/>
            <person name="Karaoz U."/>
            <person name="Brodie E.L."/>
            <person name="Williams K.H."/>
            <person name="Hubbard S.S."/>
            <person name="Banfield J.F."/>
        </authorList>
    </citation>
    <scope>NUCLEOTIDE SEQUENCE [LARGE SCALE GENOMIC DNA]</scope>
</reference>
<dbReference type="AlphaFoldDB" id="A0A1G1ZT07"/>